<dbReference type="EMBL" id="WTKP01000003">
    <property type="protein sequence ID" value="MWJ27560.1"/>
    <property type="molecule type" value="Genomic_DNA"/>
</dbReference>
<evidence type="ECO:0000313" key="1">
    <source>
        <dbReference type="EMBL" id="MWJ27560.1"/>
    </source>
</evidence>
<protein>
    <submittedName>
        <fullName evidence="1">Uncharacterized protein</fullName>
    </submittedName>
</protein>
<proteinExistence type="predicted"/>
<dbReference type="Proteomes" id="UP000437638">
    <property type="component" value="Unassembled WGS sequence"/>
</dbReference>
<sequence length="62" mass="6368">MARLAGGRVSIGVLTSADRPIVVHRRNLNAATGHRMILGLMTGAAAKVSAVHRCITSCAASV</sequence>
<evidence type="ECO:0000313" key="2">
    <source>
        <dbReference type="Proteomes" id="UP000437638"/>
    </source>
</evidence>
<dbReference type="AlphaFoldDB" id="A0A7X3GZ47"/>
<accession>A0A7X3GZ47</accession>
<dbReference type="RefSeq" id="WP_160417780.1">
    <property type="nucleotide sequence ID" value="NZ_WTKP01000003.1"/>
</dbReference>
<name>A0A7X3GZ47_9GAMM</name>
<comment type="caution">
    <text evidence="1">The sequence shown here is derived from an EMBL/GenBank/DDBJ whole genome shotgun (WGS) entry which is preliminary data.</text>
</comment>
<organism evidence="1 2">
    <name type="scientific">Vreelandella zhuhanensis</name>
    <dbReference type="NCBI Taxonomy" id="2684210"/>
    <lineage>
        <taxon>Bacteria</taxon>
        <taxon>Pseudomonadati</taxon>
        <taxon>Pseudomonadota</taxon>
        <taxon>Gammaproteobacteria</taxon>
        <taxon>Oceanospirillales</taxon>
        <taxon>Halomonadaceae</taxon>
        <taxon>Vreelandella</taxon>
    </lineage>
</organism>
<gene>
    <name evidence="1" type="ORF">GPM19_04940</name>
</gene>
<keyword evidence="2" id="KW-1185">Reference proteome</keyword>
<reference evidence="1 2" key="1">
    <citation type="submission" date="2019-12" db="EMBL/GenBank/DDBJ databases">
        <title>Halomonas rutogse sp. nov. isolated from two lakes on Tibetan Plateau.</title>
        <authorList>
            <person name="Gao P."/>
        </authorList>
    </citation>
    <scope>NUCLEOTIDE SEQUENCE [LARGE SCALE GENOMIC DNA]</scope>
    <source>
        <strain evidence="1 2">ZH2S</strain>
    </source>
</reference>